<evidence type="ECO:0000313" key="2">
    <source>
        <dbReference type="EMBL" id="EGJ71010.1"/>
    </source>
</evidence>
<keyword evidence="3" id="KW-1185">Reference proteome</keyword>
<dbReference type="CDD" id="cd00038">
    <property type="entry name" value="CAP_ED"/>
    <property type="match status" value="1"/>
</dbReference>
<dbReference type="OrthoDB" id="680421at2"/>
<protein>
    <submittedName>
        <fullName evidence="2">Cyclic nucleotide-binding protein</fullName>
    </submittedName>
</protein>
<dbReference type="Pfam" id="PF00027">
    <property type="entry name" value="cNMP_binding"/>
    <property type="match status" value="1"/>
</dbReference>
<dbReference type="InterPro" id="IPR018490">
    <property type="entry name" value="cNMP-bd_dom_sf"/>
</dbReference>
<feature type="domain" description="Cyclic nucleotide-binding" evidence="1">
    <location>
        <begin position="10"/>
        <end position="115"/>
    </location>
</feature>
<dbReference type="Gene3D" id="2.60.120.10">
    <property type="entry name" value="Jelly Rolls"/>
    <property type="match status" value="1"/>
</dbReference>
<evidence type="ECO:0000259" key="1">
    <source>
        <dbReference type="PROSITE" id="PS50042"/>
    </source>
</evidence>
<dbReference type="InterPro" id="IPR014710">
    <property type="entry name" value="RmlC-like_jellyroll"/>
</dbReference>
<organism evidence="2 3">
    <name type="scientific">Bacteroides coprosuis DSM 18011</name>
    <dbReference type="NCBI Taxonomy" id="679937"/>
    <lineage>
        <taxon>Bacteria</taxon>
        <taxon>Pseudomonadati</taxon>
        <taxon>Bacteroidota</taxon>
        <taxon>Bacteroidia</taxon>
        <taxon>Bacteroidales</taxon>
        <taxon>Bacteroidaceae</taxon>
        <taxon>Bacteroides</taxon>
    </lineage>
</organism>
<proteinExistence type="predicted"/>
<dbReference type="STRING" id="679937.Bcop_0795"/>
<name>F3ZT48_9BACE</name>
<dbReference type="eggNOG" id="COG0664">
    <property type="taxonomic scope" value="Bacteria"/>
</dbReference>
<dbReference type="InterPro" id="IPR000595">
    <property type="entry name" value="cNMP-bd_dom"/>
</dbReference>
<dbReference type="EMBL" id="CM001167">
    <property type="protein sequence ID" value="EGJ71010.1"/>
    <property type="molecule type" value="Genomic_DNA"/>
</dbReference>
<reference evidence="2 3" key="1">
    <citation type="journal article" date="2011" name="Stand. Genomic Sci.">
        <title>Non-contiguous finished genome sequence of Bacteroides coprosuis type strain (PC139).</title>
        <authorList>
            <person name="Land M."/>
            <person name="Held B."/>
            <person name="Gronow S."/>
            <person name="Abt B."/>
            <person name="Lucas S."/>
            <person name="Del Rio T.G."/>
            <person name="Nolan M."/>
            <person name="Tice H."/>
            <person name="Cheng J.F."/>
            <person name="Pitluck S."/>
            <person name="Liolios K."/>
            <person name="Pagani I."/>
            <person name="Ivanova N."/>
            <person name="Mavromatis K."/>
            <person name="Mikhailova N."/>
            <person name="Pati A."/>
            <person name="Tapia R."/>
            <person name="Han C."/>
            <person name="Goodwin L."/>
            <person name="Chen A."/>
            <person name="Palaniappan K."/>
            <person name="Hauser L."/>
            <person name="Brambilla E.M."/>
            <person name="Rohde M."/>
            <person name="Goker M."/>
            <person name="Detter J.C."/>
            <person name="Woyke T."/>
            <person name="Bristow J."/>
            <person name="Eisen J.A."/>
            <person name="Markowitz V."/>
            <person name="Hugenholtz P."/>
            <person name="Kyrpides N.C."/>
            <person name="Klenk H.P."/>
            <person name="Lapidus A."/>
        </authorList>
    </citation>
    <scope>NUCLEOTIDE SEQUENCE [LARGE SCALE GENOMIC DNA]</scope>
    <source>
        <strain evidence="2 3">DSM 18011</strain>
    </source>
</reference>
<dbReference type="PROSITE" id="PS50042">
    <property type="entry name" value="CNMP_BINDING_3"/>
    <property type="match status" value="1"/>
</dbReference>
<sequence>MNLLSNKIKEMTKVTDDELQLILSKFKSARFKKDEFLIFSEQEQNQKMFFVRQGCLRIFFVNKEGIESTRHLIFENHFATTLTNFITDLPSLEYIQALENCDVNYILKKDFFRLLETIPCWEIFYRKYLEYAYVTNTSRLESFITLSALKRYKLLLNQNPVIVRRLSNKIVASYLSISQETLSRLKSKL</sequence>
<dbReference type="HOGENOM" id="CLU_075053_9_3_10"/>
<evidence type="ECO:0000313" key="3">
    <source>
        <dbReference type="Proteomes" id="UP000018439"/>
    </source>
</evidence>
<dbReference type="SUPFAM" id="SSF51206">
    <property type="entry name" value="cAMP-binding domain-like"/>
    <property type="match status" value="1"/>
</dbReference>
<gene>
    <name evidence="2" type="ORF">Bcop_0795</name>
</gene>
<dbReference type="Proteomes" id="UP000018439">
    <property type="component" value="Chromosome"/>
</dbReference>
<dbReference type="AlphaFoldDB" id="F3ZT48"/>
<accession>F3ZT48</accession>